<keyword evidence="3" id="KW-0862">Zinc</keyword>
<protein>
    <recommendedName>
        <fullName evidence="6">Zinc finger PHD-type domain-containing protein</fullName>
    </recommendedName>
</protein>
<evidence type="ECO:0000256" key="3">
    <source>
        <dbReference type="ARBA" id="ARBA00022833"/>
    </source>
</evidence>
<comment type="caution">
    <text evidence="4">The sequence shown here is derived from an EMBL/GenBank/DDBJ whole genome shotgun (WGS) entry which is preliminary data.</text>
</comment>
<keyword evidence="2" id="KW-0863">Zinc-finger</keyword>
<organism evidence="4 5">
    <name type="scientific">Lactuca virosa</name>
    <dbReference type="NCBI Taxonomy" id="75947"/>
    <lineage>
        <taxon>Eukaryota</taxon>
        <taxon>Viridiplantae</taxon>
        <taxon>Streptophyta</taxon>
        <taxon>Embryophyta</taxon>
        <taxon>Tracheophyta</taxon>
        <taxon>Spermatophyta</taxon>
        <taxon>Magnoliopsida</taxon>
        <taxon>eudicotyledons</taxon>
        <taxon>Gunneridae</taxon>
        <taxon>Pentapetalae</taxon>
        <taxon>asterids</taxon>
        <taxon>campanulids</taxon>
        <taxon>Asterales</taxon>
        <taxon>Asteraceae</taxon>
        <taxon>Cichorioideae</taxon>
        <taxon>Cichorieae</taxon>
        <taxon>Lactucinae</taxon>
        <taxon>Lactuca</taxon>
    </lineage>
</organism>
<dbReference type="InterPro" id="IPR013083">
    <property type="entry name" value="Znf_RING/FYVE/PHD"/>
</dbReference>
<dbReference type="PANTHER" id="PTHR46508">
    <property type="entry name" value="PHD FINGER FAMILY PROTEIN"/>
    <property type="match status" value="1"/>
</dbReference>
<name>A0AAU9LKH5_9ASTR</name>
<sequence length="177" mass="19873">MESGKSLTLCQLEAWSMEYKVRNGPTQTVKVQEIDKNDDSCGLCGYGGDLICCDSCPSSFHQECLCLQELLEDHKECVMETEVGSGMEPSTWFCSESCKMALKVGMMNSISDGFSSTLLKRTHGDQNVLSDHHFIALKVEWSLKLEVSLTIMEEFFLPMIDPRIVIDLILQVLYNQG</sequence>
<dbReference type="Gene3D" id="3.30.40.10">
    <property type="entry name" value="Zinc/RING finger domain, C3HC4 (zinc finger)"/>
    <property type="match status" value="1"/>
</dbReference>
<dbReference type="Proteomes" id="UP001157418">
    <property type="component" value="Unassembled WGS sequence"/>
</dbReference>
<evidence type="ECO:0000256" key="2">
    <source>
        <dbReference type="ARBA" id="ARBA00022771"/>
    </source>
</evidence>
<evidence type="ECO:0008006" key="6">
    <source>
        <dbReference type="Google" id="ProtNLM"/>
    </source>
</evidence>
<dbReference type="InterPro" id="IPR011011">
    <property type="entry name" value="Znf_FYVE_PHD"/>
</dbReference>
<dbReference type="EMBL" id="CAKMRJ010000001">
    <property type="protein sequence ID" value="CAH1413699.1"/>
    <property type="molecule type" value="Genomic_DNA"/>
</dbReference>
<accession>A0AAU9LKH5</accession>
<dbReference type="PANTHER" id="PTHR46508:SF25">
    <property type="entry name" value="ZINC FINGER, RING_FYVE_PHD-TYPE, ACYL-COA N-ACYLTRANSFERASE, JAS TPL-BINDING DOMAIN PROTEIN-RELATED"/>
    <property type="match status" value="1"/>
</dbReference>
<evidence type="ECO:0000313" key="4">
    <source>
        <dbReference type="EMBL" id="CAH1413699.1"/>
    </source>
</evidence>
<proteinExistence type="predicted"/>
<reference evidence="4 5" key="1">
    <citation type="submission" date="2022-01" db="EMBL/GenBank/DDBJ databases">
        <authorList>
            <person name="Xiong W."/>
            <person name="Schranz E."/>
        </authorList>
    </citation>
    <scope>NUCLEOTIDE SEQUENCE [LARGE SCALE GENOMIC DNA]</scope>
</reference>
<keyword evidence="5" id="KW-1185">Reference proteome</keyword>
<evidence type="ECO:0000256" key="1">
    <source>
        <dbReference type="ARBA" id="ARBA00022723"/>
    </source>
</evidence>
<dbReference type="AlphaFoldDB" id="A0AAU9LKH5"/>
<evidence type="ECO:0000313" key="5">
    <source>
        <dbReference type="Proteomes" id="UP001157418"/>
    </source>
</evidence>
<keyword evidence="1" id="KW-0479">Metal-binding</keyword>
<dbReference type="SUPFAM" id="SSF57903">
    <property type="entry name" value="FYVE/PHD zinc finger"/>
    <property type="match status" value="1"/>
</dbReference>
<dbReference type="GO" id="GO:0008270">
    <property type="term" value="F:zinc ion binding"/>
    <property type="evidence" value="ECO:0007669"/>
    <property type="project" value="UniProtKB-KW"/>
</dbReference>
<gene>
    <name evidence="4" type="ORF">LVIROSA_LOCUS1651</name>
</gene>